<organism evidence="1 2">
    <name type="scientific">Pseudoalteromonas caenipelagi</name>
    <dbReference type="NCBI Taxonomy" id="2726988"/>
    <lineage>
        <taxon>Bacteria</taxon>
        <taxon>Pseudomonadati</taxon>
        <taxon>Pseudomonadota</taxon>
        <taxon>Gammaproteobacteria</taxon>
        <taxon>Alteromonadales</taxon>
        <taxon>Pseudoalteromonadaceae</taxon>
        <taxon>Pseudoalteromonas</taxon>
    </lineage>
</organism>
<accession>A0A849V920</accession>
<dbReference type="RefSeq" id="WP_171624923.1">
    <property type="nucleotide sequence ID" value="NZ_JABBPG010000002.1"/>
</dbReference>
<dbReference type="SUPFAM" id="SSF56024">
    <property type="entry name" value="Phospholipase D/nuclease"/>
    <property type="match status" value="1"/>
</dbReference>
<name>A0A849V920_9GAMM</name>
<dbReference type="AlphaFoldDB" id="A0A849V920"/>
<dbReference type="EMBL" id="JABBPG010000002">
    <property type="protein sequence ID" value="NOU49832.1"/>
    <property type="molecule type" value="Genomic_DNA"/>
</dbReference>
<keyword evidence="2" id="KW-1185">Reference proteome</keyword>
<dbReference type="Proteomes" id="UP000586305">
    <property type="component" value="Unassembled WGS sequence"/>
</dbReference>
<comment type="caution">
    <text evidence="1">The sequence shown here is derived from an EMBL/GenBank/DDBJ whole genome shotgun (WGS) entry which is preliminary data.</text>
</comment>
<evidence type="ECO:0000313" key="1">
    <source>
        <dbReference type="EMBL" id="NOU49832.1"/>
    </source>
</evidence>
<evidence type="ECO:0000313" key="2">
    <source>
        <dbReference type="Proteomes" id="UP000586305"/>
    </source>
</evidence>
<sequence length="344" mass="39595">MNNPQFVMDHRGFNFSHLQNHIGSYDKTLYISTFNLDLDDALMGFIRHFQRVVIVLNPVPFAEQLDRLSEFPAKYAQNNFFKLMNLDGVEVYFNRFLHAKIIGTSEAVYVGSANFSFHSKDNIEAGFVSTNEAQNNKIIQSVKTTILDTSLSLNELISSTKYVNNSNTVQRAIDDLLPMYDKLVEWIAKLRGAAGQSHPDRAALCIRYIGIVQEQILTISQVLSRRFSQDKIYLEELQISAKWTPKLCQCQQEIETLDKQSKQLQNLAKEDDLYDQLTLEDYERVYGAGVTDGYLENKDAIKKAYKQFKTLNDEMLKETKTVRSYLYALSKLGKHYRAFCKAQK</sequence>
<gene>
    <name evidence="1" type="ORF">HG263_04695</name>
</gene>
<proteinExistence type="predicted"/>
<dbReference type="CDD" id="cd00138">
    <property type="entry name" value="PLDc_SF"/>
    <property type="match status" value="1"/>
</dbReference>
<reference evidence="1 2" key="1">
    <citation type="submission" date="2020-04" db="EMBL/GenBank/DDBJ databases">
        <title>Pseudoalteromonas caenipelagi sp. nov., isolated from a tidal flat.</title>
        <authorList>
            <person name="Park S."/>
            <person name="Yoon J.-H."/>
        </authorList>
    </citation>
    <scope>NUCLEOTIDE SEQUENCE [LARGE SCALE GENOMIC DNA]</scope>
    <source>
        <strain evidence="1 2">JBTF-M23</strain>
    </source>
</reference>
<dbReference type="Gene3D" id="3.30.870.10">
    <property type="entry name" value="Endonuclease Chain A"/>
    <property type="match status" value="1"/>
</dbReference>
<protein>
    <submittedName>
        <fullName evidence="1">Uncharacterized protein</fullName>
    </submittedName>
</protein>